<name>A0A432WC05_9GAMM</name>
<comment type="caution">
    <text evidence="19">The sequence shown here is derived from an EMBL/GenBank/DDBJ whole genome shotgun (WGS) entry which is preliminary data.</text>
</comment>
<comment type="subcellular location">
    <subcellularLocation>
        <location evidence="1 14">Cell outer membrane</location>
        <topology evidence="1 14">Multi-pass membrane protein</topology>
    </subcellularLocation>
</comment>
<keyword evidence="10 15" id="KW-0798">TonB box</keyword>
<dbReference type="InterPro" id="IPR000531">
    <property type="entry name" value="Beta-barrel_TonB"/>
</dbReference>
<evidence type="ECO:0000256" key="9">
    <source>
        <dbReference type="ARBA" id="ARBA00023065"/>
    </source>
</evidence>
<keyword evidence="20" id="KW-1185">Reference proteome</keyword>
<evidence type="ECO:0000256" key="16">
    <source>
        <dbReference type="SAM" id="SignalP"/>
    </source>
</evidence>
<dbReference type="Pfam" id="PF00593">
    <property type="entry name" value="TonB_dep_Rec_b-barrel"/>
    <property type="match status" value="1"/>
</dbReference>
<keyword evidence="9" id="KW-0406">Ion transport</keyword>
<keyword evidence="13 14" id="KW-0998">Cell outer membrane</keyword>
<evidence type="ECO:0000313" key="19">
    <source>
        <dbReference type="EMBL" id="RUO29588.1"/>
    </source>
</evidence>
<dbReference type="InterPro" id="IPR036942">
    <property type="entry name" value="Beta-barrel_TonB_sf"/>
</dbReference>
<organism evidence="19 20">
    <name type="scientific">Aliidiomarina soli</name>
    <dbReference type="NCBI Taxonomy" id="1928574"/>
    <lineage>
        <taxon>Bacteria</taxon>
        <taxon>Pseudomonadati</taxon>
        <taxon>Pseudomonadota</taxon>
        <taxon>Gammaproteobacteria</taxon>
        <taxon>Alteromonadales</taxon>
        <taxon>Idiomarinaceae</taxon>
        <taxon>Aliidiomarina</taxon>
    </lineage>
</organism>
<dbReference type="InterPro" id="IPR039426">
    <property type="entry name" value="TonB-dep_rcpt-like"/>
</dbReference>
<evidence type="ECO:0000259" key="17">
    <source>
        <dbReference type="Pfam" id="PF00593"/>
    </source>
</evidence>
<evidence type="ECO:0000256" key="8">
    <source>
        <dbReference type="ARBA" id="ARBA00023004"/>
    </source>
</evidence>
<evidence type="ECO:0000256" key="3">
    <source>
        <dbReference type="ARBA" id="ARBA00022448"/>
    </source>
</evidence>
<dbReference type="PANTHER" id="PTHR32552:SF68">
    <property type="entry name" value="FERRICHROME OUTER MEMBRANE TRANSPORTER_PHAGE RECEPTOR"/>
    <property type="match status" value="1"/>
</dbReference>
<dbReference type="Proteomes" id="UP000287823">
    <property type="component" value="Unassembled WGS sequence"/>
</dbReference>
<proteinExistence type="inferred from homology"/>
<dbReference type="GO" id="GO:0038023">
    <property type="term" value="F:signaling receptor activity"/>
    <property type="evidence" value="ECO:0007669"/>
    <property type="project" value="InterPro"/>
</dbReference>
<evidence type="ECO:0000256" key="4">
    <source>
        <dbReference type="ARBA" id="ARBA00022452"/>
    </source>
</evidence>
<keyword evidence="3 14" id="KW-0813">Transport</keyword>
<dbReference type="CDD" id="cd01347">
    <property type="entry name" value="ligand_gated_channel"/>
    <property type="match status" value="1"/>
</dbReference>
<protein>
    <submittedName>
        <fullName evidence="19">TonB-dependent siderophore receptor</fullName>
    </submittedName>
</protein>
<dbReference type="EMBL" id="PIPO01000007">
    <property type="protein sequence ID" value="RUO29588.1"/>
    <property type="molecule type" value="Genomic_DNA"/>
</dbReference>
<keyword evidence="8" id="KW-0408">Iron</keyword>
<keyword evidence="4 14" id="KW-1134">Transmembrane beta strand</keyword>
<accession>A0A432WC05</accession>
<evidence type="ECO:0000256" key="7">
    <source>
        <dbReference type="ARBA" id="ARBA00022729"/>
    </source>
</evidence>
<evidence type="ECO:0000313" key="20">
    <source>
        <dbReference type="Proteomes" id="UP000287823"/>
    </source>
</evidence>
<evidence type="ECO:0000256" key="11">
    <source>
        <dbReference type="ARBA" id="ARBA00023136"/>
    </source>
</evidence>
<keyword evidence="6 14" id="KW-0812">Transmembrane</keyword>
<feature type="signal peptide" evidence="16">
    <location>
        <begin position="1"/>
        <end position="23"/>
    </location>
</feature>
<evidence type="ECO:0000256" key="13">
    <source>
        <dbReference type="ARBA" id="ARBA00023237"/>
    </source>
</evidence>
<dbReference type="InterPro" id="IPR010105">
    <property type="entry name" value="TonB_sidphr_rcpt"/>
</dbReference>
<dbReference type="InterPro" id="IPR037066">
    <property type="entry name" value="Plug_dom_sf"/>
</dbReference>
<evidence type="ECO:0000256" key="10">
    <source>
        <dbReference type="ARBA" id="ARBA00023077"/>
    </source>
</evidence>
<dbReference type="Gene3D" id="2.40.170.20">
    <property type="entry name" value="TonB-dependent receptor, beta-barrel domain"/>
    <property type="match status" value="1"/>
</dbReference>
<evidence type="ECO:0000256" key="6">
    <source>
        <dbReference type="ARBA" id="ARBA00022692"/>
    </source>
</evidence>
<dbReference type="RefSeq" id="WP_126799963.1">
    <property type="nucleotide sequence ID" value="NZ_PIPO01000007.1"/>
</dbReference>
<evidence type="ECO:0000256" key="5">
    <source>
        <dbReference type="ARBA" id="ARBA00022496"/>
    </source>
</evidence>
<evidence type="ECO:0000256" key="14">
    <source>
        <dbReference type="PROSITE-ProRule" id="PRU01360"/>
    </source>
</evidence>
<feature type="domain" description="TonB-dependent receptor plug" evidence="18">
    <location>
        <begin position="70"/>
        <end position="170"/>
    </location>
</feature>
<dbReference type="SUPFAM" id="SSF56935">
    <property type="entry name" value="Porins"/>
    <property type="match status" value="1"/>
</dbReference>
<keyword evidence="12 19" id="KW-0675">Receptor</keyword>
<dbReference type="GO" id="GO:0015344">
    <property type="term" value="F:siderophore uptake transmembrane transporter activity"/>
    <property type="evidence" value="ECO:0007669"/>
    <property type="project" value="TreeGrafter"/>
</dbReference>
<dbReference type="AlphaFoldDB" id="A0A432WC05"/>
<evidence type="ECO:0000256" key="15">
    <source>
        <dbReference type="RuleBase" id="RU003357"/>
    </source>
</evidence>
<dbReference type="PANTHER" id="PTHR32552">
    <property type="entry name" value="FERRICHROME IRON RECEPTOR-RELATED"/>
    <property type="match status" value="1"/>
</dbReference>
<feature type="chain" id="PRO_5019375947" evidence="16">
    <location>
        <begin position="24"/>
        <end position="725"/>
    </location>
</feature>
<reference evidence="19 20" key="1">
    <citation type="journal article" date="2011" name="Front. Microbiol.">
        <title>Genomic signatures of strain selection and enhancement in Bacillus atrophaeus var. globigii, a historical biowarfare simulant.</title>
        <authorList>
            <person name="Gibbons H.S."/>
            <person name="Broomall S.M."/>
            <person name="McNew L.A."/>
            <person name="Daligault H."/>
            <person name="Chapman C."/>
            <person name="Bruce D."/>
            <person name="Karavis M."/>
            <person name="Krepps M."/>
            <person name="McGregor P.A."/>
            <person name="Hong C."/>
            <person name="Park K.H."/>
            <person name="Akmal A."/>
            <person name="Feldman A."/>
            <person name="Lin J.S."/>
            <person name="Chang W.E."/>
            <person name="Higgs B.W."/>
            <person name="Demirev P."/>
            <person name="Lindquist J."/>
            <person name="Liem A."/>
            <person name="Fochler E."/>
            <person name="Read T.D."/>
            <person name="Tapia R."/>
            <person name="Johnson S."/>
            <person name="Bishop-Lilly K.A."/>
            <person name="Detter C."/>
            <person name="Han C."/>
            <person name="Sozhamannan S."/>
            <person name="Rosenzweig C.N."/>
            <person name="Skowronski E.W."/>
        </authorList>
    </citation>
    <scope>NUCLEOTIDE SEQUENCE [LARGE SCALE GENOMIC DNA]</scope>
    <source>
        <strain evidence="19 20">Y4G10-17</strain>
    </source>
</reference>
<dbReference type="NCBIfam" id="TIGR01783">
    <property type="entry name" value="TonB-siderophor"/>
    <property type="match status" value="1"/>
</dbReference>
<dbReference type="PROSITE" id="PS52016">
    <property type="entry name" value="TONB_DEPENDENT_REC_3"/>
    <property type="match status" value="1"/>
</dbReference>
<sequence>MNFQKTLLAAGILAALYSSGSYAQADTQNHQPAQDEQTQADEDDIEVITVSARGLISYVSATGAKSDTPITETPMSVSVLTEARIEDLGAVTVQDAIGYVAGLYNGPYGVDTRGDWAQIRGVAPVQYLDGLKSLFGYYNNVRVNPYSLGQIEILKGPSSVLYGQGSTGGIINLVSKRPKAETEGQFWAQAGNYSRTQVAGDITGALNDDASLLGRFVGLYRDSDTQTDYVPDNSLLLNPSLTWHASDDTQITLIGNIQRNESGSSTQFFPWQGTLLPNEFGPIDSSTFVSEPGFDAYDTEQNSLTAIIDHRINLDWRVRLASRYSDSNSDYRTMYGWPPVFQDDNRTVSRVSYLALAESQAWTTDFQLHGSLYTGPVEHELVFGVDFQDAYTDNDYAYGANNPLDLYNPVYGEATGLPTEADIVDYPGSTLYQLGLYAQNNMRINDKWLVSAAMRRDRATTNPEGGTATDQYATTGRLGFMYLMDGGVSPYLSYSESFSPVLGTNAFGNPFVPSEGQQWEAGVKFQPQGTEHLLTASIYQITEQNRTTQLSAEQAADPTVVNPNGQVQTGEVEIEGIELEAQLAWDSLDVYASYAYTDAVVSKSNNPTEQGATLVATPDQQASIWATYRPQHWNGFKIGGGARYVGNTMDGSAYLEQDGTVVNDPLETPGYTLFDFMIGYEWANYSLSLDIDNLTDKTVLSSCLARGDCFYGQQRTVMANFRYSF</sequence>
<comment type="similarity">
    <text evidence="2 14 15">Belongs to the TonB-dependent receptor family.</text>
</comment>
<evidence type="ECO:0000256" key="12">
    <source>
        <dbReference type="ARBA" id="ARBA00023170"/>
    </source>
</evidence>
<keyword evidence="5" id="KW-0410">Iron transport</keyword>
<evidence type="ECO:0000259" key="18">
    <source>
        <dbReference type="Pfam" id="PF07715"/>
    </source>
</evidence>
<evidence type="ECO:0000256" key="1">
    <source>
        <dbReference type="ARBA" id="ARBA00004571"/>
    </source>
</evidence>
<evidence type="ECO:0000256" key="2">
    <source>
        <dbReference type="ARBA" id="ARBA00009810"/>
    </source>
</evidence>
<feature type="domain" description="TonB-dependent receptor-like beta-barrel" evidence="17">
    <location>
        <begin position="243"/>
        <end position="694"/>
    </location>
</feature>
<dbReference type="GO" id="GO:0015891">
    <property type="term" value="P:siderophore transport"/>
    <property type="evidence" value="ECO:0007669"/>
    <property type="project" value="InterPro"/>
</dbReference>
<dbReference type="Pfam" id="PF07715">
    <property type="entry name" value="Plug"/>
    <property type="match status" value="1"/>
</dbReference>
<keyword evidence="7 16" id="KW-0732">Signal</keyword>
<keyword evidence="11 14" id="KW-0472">Membrane</keyword>
<gene>
    <name evidence="19" type="ORF">CWE14_14100</name>
</gene>
<dbReference type="GO" id="GO:0009279">
    <property type="term" value="C:cell outer membrane"/>
    <property type="evidence" value="ECO:0007669"/>
    <property type="project" value="UniProtKB-SubCell"/>
</dbReference>
<dbReference type="Gene3D" id="2.170.130.10">
    <property type="entry name" value="TonB-dependent receptor, plug domain"/>
    <property type="match status" value="1"/>
</dbReference>
<dbReference type="InterPro" id="IPR012910">
    <property type="entry name" value="Plug_dom"/>
</dbReference>